<protein>
    <submittedName>
        <fullName evidence="2">Uncharacterized protein</fullName>
    </submittedName>
</protein>
<accession>A0ABN7PM93</accession>
<sequence>MVLDFLDNLPLPSTNTVRVCDAEILSEQLASLAADLIIPELTKKHLMRVKQSLVIAELERDNRTPSNFNKTGAKMAMLEVEKKHDVRAKWRPEKHGCKKIWRPHNMVAKDDGGQKTWRPEKHDSQINMGARETWLQRNMAATKHGGKRT</sequence>
<reference evidence="2" key="1">
    <citation type="submission" date="2021-03" db="EMBL/GenBank/DDBJ databases">
        <authorList>
            <person name="Tran Van P."/>
        </authorList>
    </citation>
    <scope>NUCLEOTIDE SEQUENCE</scope>
</reference>
<feature type="non-terminal residue" evidence="2">
    <location>
        <position position="149"/>
    </location>
</feature>
<dbReference type="EMBL" id="CAJPIN010085082">
    <property type="protein sequence ID" value="CAG2068241.1"/>
    <property type="molecule type" value="Genomic_DNA"/>
</dbReference>
<comment type="caution">
    <text evidence="2">The sequence shown here is derived from an EMBL/GenBank/DDBJ whole genome shotgun (WGS) entry which is preliminary data.</text>
</comment>
<feature type="compositionally biased region" description="Basic and acidic residues" evidence="1">
    <location>
        <begin position="107"/>
        <end position="122"/>
    </location>
</feature>
<evidence type="ECO:0000313" key="3">
    <source>
        <dbReference type="Proteomes" id="UP001153148"/>
    </source>
</evidence>
<organism evidence="2 3">
    <name type="scientific">Timema podura</name>
    <name type="common">Walking stick</name>
    <dbReference type="NCBI Taxonomy" id="61482"/>
    <lineage>
        <taxon>Eukaryota</taxon>
        <taxon>Metazoa</taxon>
        <taxon>Ecdysozoa</taxon>
        <taxon>Arthropoda</taxon>
        <taxon>Hexapoda</taxon>
        <taxon>Insecta</taxon>
        <taxon>Pterygota</taxon>
        <taxon>Neoptera</taxon>
        <taxon>Polyneoptera</taxon>
        <taxon>Phasmatodea</taxon>
        <taxon>Timematodea</taxon>
        <taxon>Timematoidea</taxon>
        <taxon>Timematidae</taxon>
        <taxon>Timema</taxon>
    </lineage>
</organism>
<evidence type="ECO:0000313" key="2">
    <source>
        <dbReference type="EMBL" id="CAG2068241.1"/>
    </source>
</evidence>
<name>A0ABN7PM93_TIMPD</name>
<proteinExistence type="predicted"/>
<gene>
    <name evidence="2" type="ORF">TPAB3V08_LOCUS15184</name>
</gene>
<keyword evidence="3" id="KW-1185">Reference proteome</keyword>
<dbReference type="Proteomes" id="UP001153148">
    <property type="component" value="Unassembled WGS sequence"/>
</dbReference>
<feature type="region of interest" description="Disordered" evidence="1">
    <location>
        <begin position="92"/>
        <end position="122"/>
    </location>
</feature>
<evidence type="ECO:0000256" key="1">
    <source>
        <dbReference type="SAM" id="MobiDB-lite"/>
    </source>
</evidence>